<feature type="transmembrane region" description="Helical" evidence="1">
    <location>
        <begin position="12"/>
        <end position="32"/>
    </location>
</feature>
<gene>
    <name evidence="2" type="ORF">A3B13_03665</name>
</gene>
<reference evidence="2 3" key="1">
    <citation type="journal article" date="2016" name="Nat. Commun.">
        <title>Thousands of microbial genomes shed light on interconnected biogeochemical processes in an aquifer system.</title>
        <authorList>
            <person name="Anantharaman K."/>
            <person name="Brown C.T."/>
            <person name="Hug L.A."/>
            <person name="Sharon I."/>
            <person name="Castelle C.J."/>
            <person name="Probst A.J."/>
            <person name="Thomas B.C."/>
            <person name="Singh A."/>
            <person name="Wilkins M.J."/>
            <person name="Karaoz U."/>
            <person name="Brodie E.L."/>
            <person name="Williams K.H."/>
            <person name="Hubbard S.S."/>
            <person name="Banfield J.F."/>
        </authorList>
    </citation>
    <scope>NUCLEOTIDE SEQUENCE [LARGE SCALE GENOMIC DNA]</scope>
</reference>
<keyword evidence="1" id="KW-1133">Transmembrane helix</keyword>
<keyword evidence="1" id="KW-0812">Transmembrane</keyword>
<organism evidence="2 3">
    <name type="scientific">Candidatus Liptonbacteria bacterium RIFCSPLOWO2_01_FULL_45_15</name>
    <dbReference type="NCBI Taxonomy" id="1798649"/>
    <lineage>
        <taxon>Bacteria</taxon>
        <taxon>Candidatus Liptoniibacteriota</taxon>
    </lineage>
</organism>
<evidence type="ECO:0000313" key="2">
    <source>
        <dbReference type="EMBL" id="OGZ01177.1"/>
    </source>
</evidence>
<keyword evidence="1" id="KW-0472">Membrane</keyword>
<accession>A0A1G2CIV3</accession>
<evidence type="ECO:0000313" key="3">
    <source>
        <dbReference type="Proteomes" id="UP000176287"/>
    </source>
</evidence>
<proteinExistence type="predicted"/>
<evidence type="ECO:0008006" key="4">
    <source>
        <dbReference type="Google" id="ProtNLM"/>
    </source>
</evidence>
<dbReference type="EMBL" id="MHKZ01000005">
    <property type="protein sequence ID" value="OGZ01177.1"/>
    <property type="molecule type" value="Genomic_DNA"/>
</dbReference>
<dbReference type="AlphaFoldDB" id="A0A1G2CIV3"/>
<dbReference type="Proteomes" id="UP000176287">
    <property type="component" value="Unassembled WGS sequence"/>
</dbReference>
<sequence>MSDTVVSLYELFRTVFIILDIILFFFVIFLFIKSWKFRPKFVMSPEGEKIYTLGTTILKERWESIIGRSKINSSESIKAAIIDADDLVDDILKRMGLEGESMAERMEKLSAGDFAAINQLLAAHHIRNRLVHEPGFSVSHEEANKVLGNYDSFLREIGAI</sequence>
<name>A0A1G2CIV3_9BACT</name>
<comment type="caution">
    <text evidence="2">The sequence shown here is derived from an EMBL/GenBank/DDBJ whole genome shotgun (WGS) entry which is preliminary data.</text>
</comment>
<protein>
    <recommendedName>
        <fullName evidence="4">DUF4145 domain-containing protein</fullName>
    </recommendedName>
</protein>
<dbReference type="STRING" id="1798649.A3B13_03665"/>
<evidence type="ECO:0000256" key="1">
    <source>
        <dbReference type="SAM" id="Phobius"/>
    </source>
</evidence>